<name>A0A0J6F803_COCPO</name>
<evidence type="ECO:0000313" key="2">
    <source>
        <dbReference type="EMBL" id="KMM66303.1"/>
    </source>
</evidence>
<reference evidence="3" key="2">
    <citation type="journal article" date="2009" name="Genome Res.">
        <title>Comparative genomic analyses of the human fungal pathogens Coccidioides and their relatives.</title>
        <authorList>
            <person name="Sharpton T.J."/>
            <person name="Stajich J.E."/>
            <person name="Rounsley S.D."/>
            <person name="Gardner M.J."/>
            <person name="Wortman J.R."/>
            <person name="Jordar V.S."/>
            <person name="Maiti R."/>
            <person name="Kodira C.D."/>
            <person name="Neafsey D.E."/>
            <person name="Zeng Q."/>
            <person name="Hung C.-Y."/>
            <person name="McMahan C."/>
            <person name="Muszewska A."/>
            <person name="Grynberg M."/>
            <person name="Mandel M.A."/>
            <person name="Kellner E.M."/>
            <person name="Barker B.M."/>
            <person name="Galgiani J.N."/>
            <person name="Orbach M.J."/>
            <person name="Kirkland T.N."/>
            <person name="Cole G.T."/>
            <person name="Henn M.R."/>
            <person name="Birren B.W."/>
            <person name="Taylor J.W."/>
        </authorList>
    </citation>
    <scope>NUCLEOTIDE SEQUENCE [LARGE SCALE GENOMIC DNA]</scope>
    <source>
        <strain evidence="3">RMSCC 3488</strain>
    </source>
</reference>
<feature type="compositionally biased region" description="Basic residues" evidence="1">
    <location>
        <begin position="33"/>
        <end position="44"/>
    </location>
</feature>
<gene>
    <name evidence="2" type="ORF">CPAG_02642</name>
</gene>
<evidence type="ECO:0000256" key="1">
    <source>
        <dbReference type="SAM" id="MobiDB-lite"/>
    </source>
</evidence>
<reference evidence="3" key="3">
    <citation type="journal article" date="2010" name="Genome Res.">
        <title>Population genomic sequencing of Coccidioides fungi reveals recent hybridization and transposon control.</title>
        <authorList>
            <person name="Neafsey D.E."/>
            <person name="Barker B.M."/>
            <person name="Sharpton T.J."/>
            <person name="Stajich J.E."/>
            <person name="Park D.J."/>
            <person name="Whiston E."/>
            <person name="Hung C.-Y."/>
            <person name="McMahan C."/>
            <person name="White J."/>
            <person name="Sykes S."/>
            <person name="Heiman D."/>
            <person name="Young S."/>
            <person name="Zeng Q."/>
            <person name="Abouelleil A."/>
            <person name="Aftuck L."/>
            <person name="Bessette D."/>
            <person name="Brown A."/>
            <person name="FitzGerald M."/>
            <person name="Lui A."/>
            <person name="Macdonald J.P."/>
            <person name="Priest M."/>
            <person name="Orbach M.J."/>
            <person name="Galgiani J.N."/>
            <person name="Kirkland T.N."/>
            <person name="Cole G.T."/>
            <person name="Birren B.W."/>
            <person name="Henn M.R."/>
            <person name="Taylor J.W."/>
            <person name="Rounsley S.D."/>
        </authorList>
    </citation>
    <scope>NUCLEOTIDE SEQUENCE [LARGE SCALE GENOMIC DNA]</scope>
    <source>
        <strain evidence="3">RMSCC 3488</strain>
    </source>
</reference>
<feature type="region of interest" description="Disordered" evidence="1">
    <location>
        <begin position="1"/>
        <end position="63"/>
    </location>
</feature>
<sequence length="106" mass="11722">MLALYRSASLGASQRQAHRAAGDKSFPAAHWSVRSRRARSRGRFRNPTPRAVPKTSVDIKVSRSPPLTSSAAELLPAVLEFDETLLIAQRTTQMFEGCGQQLMLTR</sequence>
<evidence type="ECO:0000313" key="3">
    <source>
        <dbReference type="Proteomes" id="UP000054567"/>
    </source>
</evidence>
<dbReference type="AlphaFoldDB" id="A0A0J6F803"/>
<dbReference type="VEuPathDB" id="FungiDB:CPAG_02642"/>
<protein>
    <submittedName>
        <fullName evidence="2">Uncharacterized protein</fullName>
    </submittedName>
</protein>
<accession>A0A0J6F803</accession>
<dbReference type="EMBL" id="DS268109">
    <property type="protein sequence ID" value="KMM66303.1"/>
    <property type="molecule type" value="Genomic_DNA"/>
</dbReference>
<organism evidence="2 3">
    <name type="scientific">Coccidioides posadasii RMSCC 3488</name>
    <dbReference type="NCBI Taxonomy" id="454284"/>
    <lineage>
        <taxon>Eukaryota</taxon>
        <taxon>Fungi</taxon>
        <taxon>Dikarya</taxon>
        <taxon>Ascomycota</taxon>
        <taxon>Pezizomycotina</taxon>
        <taxon>Eurotiomycetes</taxon>
        <taxon>Eurotiomycetidae</taxon>
        <taxon>Onygenales</taxon>
        <taxon>Onygenaceae</taxon>
        <taxon>Coccidioides</taxon>
    </lineage>
</organism>
<dbReference type="Proteomes" id="UP000054567">
    <property type="component" value="Unassembled WGS sequence"/>
</dbReference>
<reference evidence="2 3" key="1">
    <citation type="submission" date="2007-06" db="EMBL/GenBank/DDBJ databases">
        <title>The Genome Sequence of Coccidioides posadasii RMSCC_3488.</title>
        <authorList>
            <consortium name="Coccidioides Genome Resources Consortium"/>
            <consortium name="The Broad Institute Genome Sequencing Platform"/>
            <person name="Henn M.R."/>
            <person name="Sykes S."/>
            <person name="Young S."/>
            <person name="Jaffe D."/>
            <person name="Berlin A."/>
            <person name="Alvarez P."/>
            <person name="Butler J."/>
            <person name="Gnerre S."/>
            <person name="Grabherr M."/>
            <person name="Mauceli E."/>
            <person name="Brockman W."/>
            <person name="Kodira C."/>
            <person name="Alvarado L."/>
            <person name="Zeng Q."/>
            <person name="Crawford M."/>
            <person name="Antoine C."/>
            <person name="Devon K."/>
            <person name="Galgiani J."/>
            <person name="Orsborn K."/>
            <person name="Lewis M.L."/>
            <person name="Nusbaum C."/>
            <person name="Galagan J."/>
            <person name="Birren B."/>
        </authorList>
    </citation>
    <scope>NUCLEOTIDE SEQUENCE [LARGE SCALE GENOMIC DNA]</scope>
    <source>
        <strain evidence="2 3">RMSCC 3488</strain>
    </source>
</reference>
<proteinExistence type="predicted"/>